<organism evidence="1 2">
    <name type="scientific">Embleya scabrispora</name>
    <dbReference type="NCBI Taxonomy" id="159449"/>
    <lineage>
        <taxon>Bacteria</taxon>
        <taxon>Bacillati</taxon>
        <taxon>Actinomycetota</taxon>
        <taxon>Actinomycetes</taxon>
        <taxon>Kitasatosporales</taxon>
        <taxon>Streptomycetaceae</taxon>
        <taxon>Embleya</taxon>
    </lineage>
</organism>
<gene>
    <name evidence="1" type="ORF">B4N89_01870</name>
</gene>
<dbReference type="AlphaFoldDB" id="A0A1T3NSY1"/>
<comment type="caution">
    <text evidence="1">The sequence shown here is derived from an EMBL/GenBank/DDBJ whole genome shotgun (WGS) entry which is preliminary data.</text>
</comment>
<sequence length="168" mass="19094">MGDYQPDLVADAIRELEFTRTRMREVNAQWQRMVRSRAIGGPGRAYRAALGEPHGRTQRAIGDLTAEARWWTLPLWPELRFEVLTGPDGRVWQEWLVRADPTTTPPAETVADLRPWHFVVADVAAAFPTLRHTEGSAPGRWASVVTENGIEHRVDFTWGLLQNVTRLD</sequence>
<dbReference type="Proteomes" id="UP000190037">
    <property type="component" value="Unassembled WGS sequence"/>
</dbReference>
<reference evidence="1 2" key="1">
    <citation type="submission" date="2017-03" db="EMBL/GenBank/DDBJ databases">
        <title>Draft genome sequence of Streptomyces scabrisporus NF3, endophyte isolated from Amphipterygium adstringens.</title>
        <authorList>
            <person name="Vazquez M."/>
            <person name="Ceapa C.D."/>
            <person name="Rodriguez Luna D."/>
            <person name="Sanchez Esquivel S."/>
        </authorList>
    </citation>
    <scope>NUCLEOTIDE SEQUENCE [LARGE SCALE GENOMIC DNA]</scope>
    <source>
        <strain evidence="1 2">NF3</strain>
    </source>
</reference>
<proteinExistence type="predicted"/>
<name>A0A1T3NSY1_9ACTN</name>
<evidence type="ECO:0000313" key="2">
    <source>
        <dbReference type="Proteomes" id="UP000190037"/>
    </source>
</evidence>
<dbReference type="EMBL" id="MWQN01000001">
    <property type="protein sequence ID" value="OPC79855.1"/>
    <property type="molecule type" value="Genomic_DNA"/>
</dbReference>
<evidence type="ECO:0000313" key="1">
    <source>
        <dbReference type="EMBL" id="OPC79855.1"/>
    </source>
</evidence>
<keyword evidence="2" id="KW-1185">Reference proteome</keyword>
<protein>
    <submittedName>
        <fullName evidence="1">Uncharacterized protein</fullName>
    </submittedName>
</protein>
<dbReference type="STRING" id="159449.B4N89_01870"/>
<dbReference type="OrthoDB" id="3359274at2"/>
<accession>A0A1T3NSY1</accession>